<dbReference type="AlphaFoldDB" id="A0A9P8NW07"/>
<keyword evidence="3" id="KW-1185">Reference proteome</keyword>
<gene>
    <name evidence="2" type="ORF">OGAPHI_006735</name>
</gene>
<sequence length="182" mass="20955">MTGKDSNHSTLDMVPDLVSDSDTDDEMNNYTYERSYMHHFSAIDNERKEVMYLVVRVACENIALRQGINQASLERFVRRILERSGLGMATFIRGLSILQRSTSPDCIYRRILYSMIVARGIPQDLTRWSRVSGISSERLQSEVRTFAQGLGKTAVQDEEVYVLNQNIKTEVLKYVKIAREYC</sequence>
<reference evidence="2" key="2">
    <citation type="submission" date="2021-01" db="EMBL/GenBank/DDBJ databases">
        <authorList>
            <person name="Schikora-Tamarit M.A."/>
        </authorList>
    </citation>
    <scope>NUCLEOTIDE SEQUENCE</scope>
    <source>
        <strain evidence="2">CBS6075</strain>
    </source>
</reference>
<reference evidence="2" key="1">
    <citation type="journal article" date="2021" name="Open Biol.">
        <title>Shared evolutionary footprints suggest mitochondrial oxidative damage underlies multiple complex I losses in fungi.</title>
        <authorList>
            <person name="Schikora-Tamarit M.A."/>
            <person name="Marcet-Houben M."/>
            <person name="Nosek J."/>
            <person name="Gabaldon T."/>
        </authorList>
    </citation>
    <scope>NUCLEOTIDE SEQUENCE</scope>
    <source>
        <strain evidence="2">CBS6075</strain>
    </source>
</reference>
<proteinExistence type="predicted"/>
<dbReference type="GeneID" id="70238699"/>
<accession>A0A9P8NW07</accession>
<dbReference type="RefSeq" id="XP_046058452.1">
    <property type="nucleotide sequence ID" value="XM_046208053.1"/>
</dbReference>
<organism evidence="2 3">
    <name type="scientific">Ogataea philodendri</name>
    <dbReference type="NCBI Taxonomy" id="1378263"/>
    <lineage>
        <taxon>Eukaryota</taxon>
        <taxon>Fungi</taxon>
        <taxon>Dikarya</taxon>
        <taxon>Ascomycota</taxon>
        <taxon>Saccharomycotina</taxon>
        <taxon>Pichiomycetes</taxon>
        <taxon>Pichiales</taxon>
        <taxon>Pichiaceae</taxon>
        <taxon>Ogataea</taxon>
    </lineage>
</organism>
<dbReference type="OrthoDB" id="3994451at2759"/>
<evidence type="ECO:0000313" key="3">
    <source>
        <dbReference type="Proteomes" id="UP000769157"/>
    </source>
</evidence>
<name>A0A9P8NW07_9ASCO</name>
<protein>
    <submittedName>
        <fullName evidence="2">Uncharacterized protein</fullName>
    </submittedName>
</protein>
<dbReference type="Proteomes" id="UP000769157">
    <property type="component" value="Unassembled WGS sequence"/>
</dbReference>
<comment type="caution">
    <text evidence="2">The sequence shown here is derived from an EMBL/GenBank/DDBJ whole genome shotgun (WGS) entry which is preliminary data.</text>
</comment>
<feature type="region of interest" description="Disordered" evidence="1">
    <location>
        <begin position="1"/>
        <end position="22"/>
    </location>
</feature>
<evidence type="ECO:0000313" key="2">
    <source>
        <dbReference type="EMBL" id="KAH3661328.1"/>
    </source>
</evidence>
<evidence type="ECO:0000256" key="1">
    <source>
        <dbReference type="SAM" id="MobiDB-lite"/>
    </source>
</evidence>
<dbReference type="EMBL" id="JAEUBE010000487">
    <property type="protein sequence ID" value="KAH3661328.1"/>
    <property type="molecule type" value="Genomic_DNA"/>
</dbReference>